<dbReference type="Proteomes" id="UP000007431">
    <property type="component" value="Unassembled WGS sequence"/>
</dbReference>
<feature type="region of interest" description="Disordered" evidence="1">
    <location>
        <begin position="46"/>
        <end position="228"/>
    </location>
</feature>
<gene>
    <name evidence="2" type="ORF">SCHCODRAFT_112541</name>
</gene>
<feature type="compositionally biased region" description="Basic and acidic residues" evidence="1">
    <location>
        <begin position="92"/>
        <end position="109"/>
    </location>
</feature>
<dbReference type="AlphaFoldDB" id="D8QFA7"/>
<dbReference type="VEuPathDB" id="FungiDB:SCHCODRAFT_01174874"/>
<evidence type="ECO:0000256" key="1">
    <source>
        <dbReference type="SAM" id="MobiDB-lite"/>
    </source>
</evidence>
<name>D8QFA7_SCHCM</name>
<sequence length="293" mass="30723">MAKRASSLPIEWPHWDAAAPAAPTRTTLKAWATSLPALEEHGTCSIGDADGARDDVNFHADGGGRGDEDDSMEVDGSEAGERPMGAGNVSEVKMEGKKTKEGAQRESSRESVSSSESGESSSESGESSSESGESSSESGESSSEVAEEADKEGRKSSADEDSEEEGSSTADRGSKGSAGVGDDGDGGEEGSGTADDGEADESGDEEEGPGVPDPATRPSGPPRARQSLGLYDEAGYRYCGKVMNWDECRYMIADESWQCLRYGIPKANGRFNVTWCSSEFGRGTMCDRCRCST</sequence>
<dbReference type="HOGENOM" id="CLU_950452_0_0_1"/>
<feature type="compositionally biased region" description="Acidic residues" evidence="1">
    <location>
        <begin position="67"/>
        <end position="78"/>
    </location>
</feature>
<dbReference type="InParanoid" id="D8QFA7"/>
<proteinExistence type="predicted"/>
<feature type="compositionally biased region" description="Low complexity" evidence="1">
    <location>
        <begin position="110"/>
        <end position="144"/>
    </location>
</feature>
<feature type="compositionally biased region" description="Basic and acidic residues" evidence="1">
    <location>
        <begin position="50"/>
        <end position="66"/>
    </location>
</feature>
<dbReference type="GeneID" id="9591771"/>
<keyword evidence="3" id="KW-1185">Reference proteome</keyword>
<dbReference type="OMA" id="NPTEPNR"/>
<dbReference type="EMBL" id="GL377311">
    <property type="protein sequence ID" value="EFI93378.1"/>
    <property type="molecule type" value="Genomic_DNA"/>
</dbReference>
<feature type="non-terminal residue" evidence="2">
    <location>
        <position position="293"/>
    </location>
</feature>
<protein>
    <submittedName>
        <fullName evidence="2">Uncharacterized protein</fullName>
    </submittedName>
</protein>
<dbReference type="KEGG" id="scm:SCHCO_01174874"/>
<evidence type="ECO:0000313" key="3">
    <source>
        <dbReference type="Proteomes" id="UP000007431"/>
    </source>
</evidence>
<reference evidence="2 3" key="1">
    <citation type="journal article" date="2010" name="Nat. Biotechnol.">
        <title>Genome sequence of the model mushroom Schizophyllum commune.</title>
        <authorList>
            <person name="Ohm R.A."/>
            <person name="de Jong J.F."/>
            <person name="Lugones L.G."/>
            <person name="Aerts A."/>
            <person name="Kothe E."/>
            <person name="Stajich J.E."/>
            <person name="de Vries R.P."/>
            <person name="Record E."/>
            <person name="Levasseur A."/>
            <person name="Baker S.E."/>
            <person name="Bartholomew K.A."/>
            <person name="Coutinho P.M."/>
            <person name="Erdmann S."/>
            <person name="Fowler T.J."/>
            <person name="Gathman A.C."/>
            <person name="Lombard V."/>
            <person name="Henrissat B."/>
            <person name="Knabe N."/>
            <person name="Kuees U."/>
            <person name="Lilly W.W."/>
            <person name="Lindquist E."/>
            <person name="Lucas S."/>
            <person name="Magnuson J.K."/>
            <person name="Piumi F."/>
            <person name="Raudaskoski M."/>
            <person name="Salamov A."/>
            <person name="Schmutz J."/>
            <person name="Schwarze F.W.M.R."/>
            <person name="vanKuyk P.A."/>
            <person name="Horton J.S."/>
            <person name="Grigoriev I.V."/>
            <person name="Woesten H.A.B."/>
        </authorList>
    </citation>
    <scope>NUCLEOTIDE SEQUENCE [LARGE SCALE GENOMIC DNA]</scope>
    <source>
        <strain evidence="3">H4-8 / FGSC 9210</strain>
    </source>
</reference>
<evidence type="ECO:0000313" key="2">
    <source>
        <dbReference type="EMBL" id="EFI93378.1"/>
    </source>
</evidence>
<dbReference type="RefSeq" id="XP_003028281.1">
    <property type="nucleotide sequence ID" value="XM_003028235.1"/>
</dbReference>
<organism evidence="3">
    <name type="scientific">Schizophyllum commune (strain H4-8 / FGSC 9210)</name>
    <name type="common">Split gill fungus</name>
    <dbReference type="NCBI Taxonomy" id="578458"/>
    <lineage>
        <taxon>Eukaryota</taxon>
        <taxon>Fungi</taxon>
        <taxon>Dikarya</taxon>
        <taxon>Basidiomycota</taxon>
        <taxon>Agaricomycotina</taxon>
        <taxon>Agaricomycetes</taxon>
        <taxon>Agaricomycetidae</taxon>
        <taxon>Agaricales</taxon>
        <taxon>Schizophyllaceae</taxon>
        <taxon>Schizophyllum</taxon>
    </lineage>
</organism>
<accession>D8QFA7</accession>
<feature type="compositionally biased region" description="Acidic residues" evidence="1">
    <location>
        <begin position="195"/>
        <end position="208"/>
    </location>
</feature>